<dbReference type="VEuPathDB" id="FungiDB:RhiirFUN_000514"/>
<dbReference type="AlphaFoldDB" id="A0A2I1HKR1"/>
<dbReference type="EMBL" id="LLXI01003585">
    <property type="protein sequence ID" value="PKY59476.1"/>
    <property type="molecule type" value="Genomic_DNA"/>
</dbReference>
<sequence>MATVALGLPIFEGREDDDLERFIELYKGYLHSLGINPAAEGGPPTGWEKGMGILRACMKGPAADWYDNNILGRRVKLRNINAQLVHGNEAGFKALAFNAGANVPGNSWVALSGAAVYAGANAAQLIANVWPDYTLEVNDDIWRLRAGMELTDDQLNYITGPQGGGAIAGGGAGAGHPYVIPLRPCHALMKLRADYPTQQDARRRLHFGNLFQEDSSVRDFYTSVRKNGHLLAFDNQEDSSVRDFYTSVRKNGHLLAFDNQVIQNQFLRGLSPKNVVEVERLGIDRPLDELVNALERVEKSKDEMYCGQKYQEAHRRLKQTKAQQSVQEPVILKPVDQHGITQEEMDQMLKKQAETFQAQIWELQKSFRQQPVRKPPVYRQQIKPVRPKPPRRVIQDHQDPDYDDGYEEHLTPEERMGIIAGDPDAPA</sequence>
<dbReference type="Proteomes" id="UP000234323">
    <property type="component" value="Unassembled WGS sequence"/>
</dbReference>
<reference evidence="2 3" key="1">
    <citation type="submission" date="2015-10" db="EMBL/GenBank/DDBJ databases">
        <title>Genome analyses suggest a sexual origin of heterokaryosis in a supposedly ancient asexual fungus.</title>
        <authorList>
            <person name="Ropars J."/>
            <person name="Sedzielewska K."/>
            <person name="Noel J."/>
            <person name="Charron P."/>
            <person name="Farinelli L."/>
            <person name="Marton T."/>
            <person name="Kruger M."/>
            <person name="Pelin A."/>
            <person name="Brachmann A."/>
            <person name="Corradi N."/>
        </authorList>
    </citation>
    <scope>NUCLEOTIDE SEQUENCE [LARGE SCALE GENOMIC DNA]</scope>
    <source>
        <strain evidence="2 3">A4</strain>
    </source>
</reference>
<keyword evidence="3" id="KW-1185">Reference proteome</keyword>
<evidence type="ECO:0000313" key="2">
    <source>
        <dbReference type="EMBL" id="PKY59476.1"/>
    </source>
</evidence>
<dbReference type="VEuPathDB" id="FungiDB:RhiirA1_504871"/>
<gene>
    <name evidence="2" type="ORF">RhiirA4_430432</name>
</gene>
<evidence type="ECO:0000313" key="3">
    <source>
        <dbReference type="Proteomes" id="UP000234323"/>
    </source>
</evidence>
<proteinExistence type="predicted"/>
<evidence type="ECO:0000256" key="1">
    <source>
        <dbReference type="SAM" id="MobiDB-lite"/>
    </source>
</evidence>
<organism evidence="2 3">
    <name type="scientific">Rhizophagus irregularis</name>
    <dbReference type="NCBI Taxonomy" id="588596"/>
    <lineage>
        <taxon>Eukaryota</taxon>
        <taxon>Fungi</taxon>
        <taxon>Fungi incertae sedis</taxon>
        <taxon>Mucoromycota</taxon>
        <taxon>Glomeromycotina</taxon>
        <taxon>Glomeromycetes</taxon>
        <taxon>Glomerales</taxon>
        <taxon>Glomeraceae</taxon>
        <taxon>Rhizophagus</taxon>
    </lineage>
</organism>
<name>A0A2I1HKR1_9GLOM</name>
<comment type="caution">
    <text evidence="2">The sequence shown here is derived from an EMBL/GenBank/DDBJ whole genome shotgun (WGS) entry which is preliminary data.</text>
</comment>
<protein>
    <submittedName>
        <fullName evidence="2">Uncharacterized protein</fullName>
    </submittedName>
</protein>
<feature type="region of interest" description="Disordered" evidence="1">
    <location>
        <begin position="383"/>
        <end position="408"/>
    </location>
</feature>
<accession>A0A2I1HKR1</accession>